<accession>A0A194PX09</accession>
<dbReference type="InterPro" id="IPR045173">
    <property type="entry name" value="Cdt1"/>
</dbReference>
<name>A0A194PX09_PAPXU</name>
<dbReference type="InterPro" id="IPR038090">
    <property type="entry name" value="Cdt1_C_WH_dom_sf"/>
</dbReference>
<dbReference type="SUPFAM" id="SSF46785">
    <property type="entry name" value="Winged helix' DNA-binding domain"/>
    <property type="match status" value="1"/>
</dbReference>
<reference evidence="5 6" key="1">
    <citation type="journal article" date="2015" name="Nat. Commun.">
        <title>Outbred genome sequencing and CRISPR/Cas9 gene editing in butterflies.</title>
        <authorList>
            <person name="Li X."/>
            <person name="Fan D."/>
            <person name="Zhang W."/>
            <person name="Liu G."/>
            <person name="Zhang L."/>
            <person name="Zhao L."/>
            <person name="Fang X."/>
            <person name="Chen L."/>
            <person name="Dong Y."/>
            <person name="Chen Y."/>
            <person name="Ding Y."/>
            <person name="Zhao R."/>
            <person name="Feng M."/>
            <person name="Zhu Y."/>
            <person name="Feng Y."/>
            <person name="Jiang X."/>
            <person name="Zhu D."/>
            <person name="Xiang H."/>
            <person name="Feng X."/>
            <person name="Li S."/>
            <person name="Wang J."/>
            <person name="Zhang G."/>
            <person name="Kronforst M.R."/>
            <person name="Wang W."/>
        </authorList>
    </citation>
    <scope>NUCLEOTIDE SEQUENCE [LARGE SCALE GENOMIC DNA]</scope>
    <source>
        <strain evidence="5">Ya'a_city_454_Px</strain>
        <tissue evidence="5">Whole body</tissue>
    </source>
</reference>
<dbReference type="InterPro" id="IPR032054">
    <property type="entry name" value="Cdt1_C"/>
</dbReference>
<evidence type="ECO:0000259" key="4">
    <source>
        <dbReference type="SMART" id="SM01075"/>
    </source>
</evidence>
<keyword evidence="6" id="KW-1185">Reference proteome</keyword>
<feature type="region of interest" description="Disordered" evidence="3">
    <location>
        <begin position="485"/>
        <end position="511"/>
    </location>
</feature>
<dbReference type="GO" id="GO:0000278">
    <property type="term" value="P:mitotic cell cycle"/>
    <property type="evidence" value="ECO:0007669"/>
    <property type="project" value="TreeGrafter"/>
</dbReference>
<evidence type="ECO:0000256" key="1">
    <source>
        <dbReference type="ARBA" id="ARBA00008356"/>
    </source>
</evidence>
<keyword evidence="2" id="KW-0131">Cell cycle</keyword>
<comment type="similarity">
    <text evidence="1">Belongs to the Cdt1 family.</text>
</comment>
<dbReference type="GO" id="GO:0003677">
    <property type="term" value="F:DNA binding"/>
    <property type="evidence" value="ECO:0007669"/>
    <property type="project" value="InterPro"/>
</dbReference>
<dbReference type="CDD" id="cd08674">
    <property type="entry name" value="Cdt1_m"/>
    <property type="match status" value="1"/>
</dbReference>
<dbReference type="InterPro" id="IPR014939">
    <property type="entry name" value="CDT1_Gemini-bd-like"/>
</dbReference>
<feature type="compositionally biased region" description="Polar residues" evidence="3">
    <location>
        <begin position="43"/>
        <end position="54"/>
    </location>
</feature>
<feature type="region of interest" description="Disordered" evidence="3">
    <location>
        <begin position="32"/>
        <end position="54"/>
    </location>
</feature>
<dbReference type="GO" id="GO:0005634">
    <property type="term" value="C:nucleus"/>
    <property type="evidence" value="ECO:0007669"/>
    <property type="project" value="TreeGrafter"/>
</dbReference>
<sequence>MAQTTITTFFNSRKRPASEDLVNTKHKLAHIERIPDNHKDTGRNSSSLKNNDVDNNNFKPHFTCTKVLKTDIKDKDECHFTSSNGLIRSSNQFEVFAKKVNANNIAKPSISSETVSTNSARKEVNLGAKSSIPSETVTSSARKELSLGAKPSVSINSARKELSLGDIRKKLASSSRLAEIKATAERLSKNIPLCLEGKNKQNLKEFKSINVDVPVSPSKLNKGLLTPKKEAKSEVQLQRPIISPRKVLVSPVKSPNKVPAFIKFASLSSSTASESHSSLPLPYQYRFVGELFRSMETIVGMLYSRNEKITFTKLQPSIQEMLKRRFTLKHLAQIKHLVPDFYNYSVEKVKNFAASCQKESYELVISPNLPNEIKTMNLSVLLERRRFFFNTLLQMVKKHHAQFLASLDPPMEIPDDKLVRWHPEFEIEKLPEIPCAKLPEMPNAEKISSAQDVLAKARELFKCNPKMGKALEKLTAAKINEEKITEKPVAENLPSTSTKEASQQTAPPTFLNPAFKGLPTSLLEKVKAKQAAKALQSMMKTTEKEQQFYIYSGLPDLAKTIRNIFVSERKNVLALNVVISKLDCSFKTSASDLQRDIKLLTEKVPDWIKLHEIRNTTYLKIDKNRDLKEITTKLEALAAEFKSD</sequence>
<dbReference type="AlphaFoldDB" id="A0A194PX09"/>
<proteinExistence type="inferred from homology"/>
<feature type="compositionally biased region" description="Basic and acidic residues" evidence="3">
    <location>
        <begin position="32"/>
        <end position="42"/>
    </location>
</feature>
<dbReference type="Pfam" id="PF08839">
    <property type="entry name" value="CDT1"/>
    <property type="match status" value="1"/>
</dbReference>
<dbReference type="EMBL" id="KQ459590">
    <property type="protein sequence ID" value="KPI97299.1"/>
    <property type="molecule type" value="Genomic_DNA"/>
</dbReference>
<dbReference type="GO" id="GO:0030174">
    <property type="term" value="P:regulation of DNA-templated DNA replication initiation"/>
    <property type="evidence" value="ECO:0007669"/>
    <property type="project" value="InterPro"/>
</dbReference>
<dbReference type="PANTHER" id="PTHR28637:SF1">
    <property type="entry name" value="DNA REPLICATION FACTOR CDT1"/>
    <property type="match status" value="1"/>
</dbReference>
<evidence type="ECO:0000313" key="6">
    <source>
        <dbReference type="Proteomes" id="UP000053268"/>
    </source>
</evidence>
<evidence type="ECO:0000256" key="2">
    <source>
        <dbReference type="ARBA" id="ARBA00023306"/>
    </source>
</evidence>
<dbReference type="InterPro" id="IPR036390">
    <property type="entry name" value="WH_DNA-bd_sf"/>
</dbReference>
<feature type="domain" description="CDT1 Geminin-binding" evidence="4">
    <location>
        <begin position="281"/>
        <end position="440"/>
    </location>
</feature>
<dbReference type="GO" id="GO:0070182">
    <property type="term" value="F:DNA polymerase binding"/>
    <property type="evidence" value="ECO:0007669"/>
    <property type="project" value="TreeGrafter"/>
</dbReference>
<evidence type="ECO:0000313" key="5">
    <source>
        <dbReference type="EMBL" id="KPI97299.1"/>
    </source>
</evidence>
<dbReference type="STRING" id="66420.A0A194PX09"/>
<dbReference type="GO" id="GO:0071163">
    <property type="term" value="P:DNA replication preinitiation complex assembly"/>
    <property type="evidence" value="ECO:0007669"/>
    <property type="project" value="InterPro"/>
</dbReference>
<gene>
    <name evidence="5" type="ORF">RR46_09206</name>
</gene>
<dbReference type="SMART" id="SM01075">
    <property type="entry name" value="CDT1"/>
    <property type="match status" value="1"/>
</dbReference>
<organism evidence="5 6">
    <name type="scientific">Papilio xuthus</name>
    <name type="common">Asian swallowtail butterfly</name>
    <dbReference type="NCBI Taxonomy" id="66420"/>
    <lineage>
        <taxon>Eukaryota</taxon>
        <taxon>Metazoa</taxon>
        <taxon>Ecdysozoa</taxon>
        <taxon>Arthropoda</taxon>
        <taxon>Hexapoda</taxon>
        <taxon>Insecta</taxon>
        <taxon>Pterygota</taxon>
        <taxon>Neoptera</taxon>
        <taxon>Endopterygota</taxon>
        <taxon>Lepidoptera</taxon>
        <taxon>Glossata</taxon>
        <taxon>Ditrysia</taxon>
        <taxon>Papilionoidea</taxon>
        <taxon>Papilionidae</taxon>
        <taxon>Papilioninae</taxon>
        <taxon>Papilio</taxon>
    </lineage>
</organism>
<dbReference type="GO" id="GO:0000076">
    <property type="term" value="P:DNA replication checkpoint signaling"/>
    <property type="evidence" value="ECO:0007669"/>
    <property type="project" value="TreeGrafter"/>
</dbReference>
<dbReference type="CDD" id="cd08767">
    <property type="entry name" value="Cdt1_c"/>
    <property type="match status" value="1"/>
</dbReference>
<protein>
    <submittedName>
        <fullName evidence="5">DNA replication factor Cdt1</fullName>
    </submittedName>
</protein>
<dbReference type="Pfam" id="PF16679">
    <property type="entry name" value="CDT1_C"/>
    <property type="match status" value="1"/>
</dbReference>
<dbReference type="Proteomes" id="UP000053268">
    <property type="component" value="Unassembled WGS sequence"/>
</dbReference>
<feature type="compositionally biased region" description="Polar residues" evidence="3">
    <location>
        <begin position="493"/>
        <end position="507"/>
    </location>
</feature>
<dbReference type="Gene3D" id="1.10.10.1420">
    <property type="entry name" value="DNA replication factor Cdt1, C-terminal WH domain"/>
    <property type="match status" value="1"/>
</dbReference>
<evidence type="ECO:0000256" key="3">
    <source>
        <dbReference type="SAM" id="MobiDB-lite"/>
    </source>
</evidence>
<dbReference type="PANTHER" id="PTHR28637">
    <property type="entry name" value="DNA REPLICATION FACTOR CDT1"/>
    <property type="match status" value="1"/>
</dbReference>